<dbReference type="GO" id="GO:0004775">
    <property type="term" value="F:succinate-CoA ligase (ADP-forming) activity"/>
    <property type="evidence" value="ECO:0007669"/>
    <property type="project" value="TreeGrafter"/>
</dbReference>
<dbReference type="GO" id="GO:0009361">
    <property type="term" value="C:succinate-CoA ligase complex (ADP-forming)"/>
    <property type="evidence" value="ECO:0007669"/>
    <property type="project" value="TreeGrafter"/>
</dbReference>
<evidence type="ECO:0000313" key="3">
    <source>
        <dbReference type="EMBL" id="NYF43543.1"/>
    </source>
</evidence>
<dbReference type="SUPFAM" id="SSF52210">
    <property type="entry name" value="Succinyl-CoA synthetase domains"/>
    <property type="match status" value="2"/>
</dbReference>
<dbReference type="AlphaFoldDB" id="A0A852V8D5"/>
<dbReference type="GO" id="GO:0005829">
    <property type="term" value="C:cytosol"/>
    <property type="evidence" value="ECO:0007669"/>
    <property type="project" value="TreeGrafter"/>
</dbReference>
<dbReference type="PANTHER" id="PTHR11117:SF24">
    <property type="entry name" value="PROTEIN FDRA"/>
    <property type="match status" value="1"/>
</dbReference>
<dbReference type="Gene3D" id="3.40.50.720">
    <property type="entry name" value="NAD(P)-binding Rossmann-like Domain"/>
    <property type="match status" value="1"/>
</dbReference>
<dbReference type="InterPro" id="IPR005811">
    <property type="entry name" value="SUCC_ACL_C"/>
</dbReference>
<proteinExistence type="predicted"/>
<dbReference type="Pfam" id="PF00549">
    <property type="entry name" value="Ligase_CoA"/>
    <property type="match status" value="1"/>
</dbReference>
<evidence type="ECO:0000256" key="1">
    <source>
        <dbReference type="SAM" id="MobiDB-lite"/>
    </source>
</evidence>
<evidence type="ECO:0000313" key="4">
    <source>
        <dbReference type="Proteomes" id="UP000576393"/>
    </source>
</evidence>
<dbReference type="Proteomes" id="UP000576393">
    <property type="component" value="Unassembled WGS sequence"/>
</dbReference>
<name>A0A852V8D5_9ACTN</name>
<evidence type="ECO:0000259" key="2">
    <source>
        <dbReference type="Pfam" id="PF00549"/>
    </source>
</evidence>
<dbReference type="EMBL" id="JACCCO010000003">
    <property type="protein sequence ID" value="NYF43543.1"/>
    <property type="molecule type" value="Genomic_DNA"/>
</dbReference>
<dbReference type="InterPro" id="IPR016102">
    <property type="entry name" value="Succinyl-CoA_synth-like"/>
</dbReference>
<accession>A0A852V8D5</accession>
<sequence>MSVDLVRVRAGAYHDSVTLMRVSRTASDLPGVEVALVAMATGLNRGVAADLGFGLPEAGPGDLLVALRGEDPAALEAAAAELDRLLAGLASRTAGGGGGGPAGLDGPGGFGGFGDPGGFGGAAGLAPRTVGAAARALAADPGPVLALVSVPGPYAFTEAMDAIEAGLPVMIFSDNVPVEQEVLLKRRAAERDVLVMGPDCGTAVIGGTGLGFANVLRPGPVGMVAASGTGAQQVACLLDLAGVGVRHVLGVGGRDLSAEVGGLSTLRALAALDADPATELIVLVSKPPAPEVARTVRDAAAGLATPVVAALLGPGNGDLTAAAESALRALGAPVPAWPSWPAPGPAGRKAGDGGARGPGDGTGEPGGAATAPPATAEAGGPTGSGGPARRSGAALHGLYAGGTLCAEARLVAGTGRFTDFGDDAYTRGRAHPMIDPTLRLEALAGVPGGDVALLDVVLGHGADPDPARRLAPAVAAAVARGTAVVVALVGTEGDPQGLGGQAEALRAAGAAVFASNARAARHAAALAAGAR</sequence>
<organism evidence="3 4">
    <name type="scientific">Streptosporangium sandarakinum</name>
    <dbReference type="NCBI Taxonomy" id="1260955"/>
    <lineage>
        <taxon>Bacteria</taxon>
        <taxon>Bacillati</taxon>
        <taxon>Actinomycetota</taxon>
        <taxon>Actinomycetes</taxon>
        <taxon>Streptosporangiales</taxon>
        <taxon>Streptosporangiaceae</taxon>
        <taxon>Streptosporangium</taxon>
    </lineage>
</organism>
<feature type="compositionally biased region" description="Gly residues" evidence="1">
    <location>
        <begin position="352"/>
        <end position="366"/>
    </location>
</feature>
<dbReference type="Gene3D" id="3.40.50.261">
    <property type="entry name" value="Succinyl-CoA synthetase domains"/>
    <property type="match status" value="1"/>
</dbReference>
<dbReference type="RefSeq" id="WP_179827112.1">
    <property type="nucleotide sequence ID" value="NZ_JACCCO010000003.1"/>
</dbReference>
<gene>
    <name evidence="3" type="ORF">HDA43_005770</name>
</gene>
<feature type="region of interest" description="Disordered" evidence="1">
    <location>
        <begin position="338"/>
        <end position="389"/>
    </location>
</feature>
<feature type="compositionally biased region" description="Low complexity" evidence="1">
    <location>
        <begin position="367"/>
        <end position="379"/>
    </location>
</feature>
<dbReference type="PANTHER" id="PTHR11117">
    <property type="entry name" value="SUCCINYL-COA LIGASE SUBUNIT ALPHA"/>
    <property type="match status" value="1"/>
</dbReference>
<keyword evidence="4" id="KW-1185">Reference proteome</keyword>
<feature type="domain" description="ATP-citrate synthase/succinyl-CoA ligase C-terminal" evidence="2">
    <location>
        <begin position="398"/>
        <end position="525"/>
    </location>
</feature>
<reference evidence="3 4" key="1">
    <citation type="submission" date="2020-07" db="EMBL/GenBank/DDBJ databases">
        <title>Sequencing the genomes of 1000 actinobacteria strains.</title>
        <authorList>
            <person name="Klenk H.-P."/>
        </authorList>
    </citation>
    <scope>NUCLEOTIDE SEQUENCE [LARGE SCALE GENOMIC DNA]</scope>
    <source>
        <strain evidence="3 4">DSM 45763</strain>
    </source>
</reference>
<comment type="caution">
    <text evidence="3">The sequence shown here is derived from an EMBL/GenBank/DDBJ whole genome shotgun (WGS) entry which is preliminary data.</text>
</comment>
<protein>
    <submittedName>
        <fullName evidence="3">FdrA protein</fullName>
    </submittedName>
</protein>
<dbReference type="GO" id="GO:0004776">
    <property type="term" value="F:succinate-CoA ligase (GDP-forming) activity"/>
    <property type="evidence" value="ECO:0007669"/>
    <property type="project" value="TreeGrafter"/>
</dbReference>
<dbReference type="GO" id="GO:0006099">
    <property type="term" value="P:tricarboxylic acid cycle"/>
    <property type="evidence" value="ECO:0007669"/>
    <property type="project" value="TreeGrafter"/>
</dbReference>